<evidence type="ECO:0000313" key="3">
    <source>
        <dbReference type="Proteomes" id="UP000830639"/>
    </source>
</evidence>
<dbReference type="Pfam" id="PF14151">
    <property type="entry name" value="YfhD"/>
    <property type="match status" value="1"/>
</dbReference>
<keyword evidence="3" id="KW-1185">Reference proteome</keyword>
<reference evidence="2 3" key="1">
    <citation type="submission" date="2022-04" db="EMBL/GenBank/DDBJ databases">
        <title>Mechanism of arsenic methylation and mitigation arsenic toxicity by Bacillus sp. LH14 from an Arsenic-Contaminated Paddy Soil.</title>
        <authorList>
            <person name="Wang D."/>
        </authorList>
    </citation>
    <scope>NUCLEOTIDE SEQUENCE [LARGE SCALE GENOMIC DNA]</scope>
    <source>
        <strain evidence="2 3">LH14</strain>
    </source>
</reference>
<dbReference type="InterPro" id="IPR025435">
    <property type="entry name" value="YfhD-like"/>
</dbReference>
<protein>
    <submittedName>
        <fullName evidence="2">YfhD family protein</fullName>
    </submittedName>
</protein>
<dbReference type="Proteomes" id="UP000830639">
    <property type="component" value="Chromosome"/>
</dbReference>
<dbReference type="RefSeq" id="WP_248266115.1">
    <property type="nucleotide sequence ID" value="NZ_CP096034.1"/>
</dbReference>
<feature type="region of interest" description="Disordered" evidence="1">
    <location>
        <begin position="32"/>
        <end position="52"/>
    </location>
</feature>
<name>A0ABY4JGK5_9BACI</name>
<accession>A0ABY4JGK5</accession>
<sequence length="52" mass="5930">MNEKKSTYNSNFNKNVKPDGLDVEYSAELADHDDIEAQERSAQADARVKKKM</sequence>
<proteinExistence type="predicted"/>
<gene>
    <name evidence="2" type="ORF">MY490_13065</name>
</gene>
<evidence type="ECO:0000313" key="2">
    <source>
        <dbReference type="EMBL" id="UPM52761.1"/>
    </source>
</evidence>
<organism evidence="2 3">
    <name type="scientific">Gottfriedia acidiceleris</name>
    <dbReference type="NCBI Taxonomy" id="371036"/>
    <lineage>
        <taxon>Bacteria</taxon>
        <taxon>Bacillati</taxon>
        <taxon>Bacillota</taxon>
        <taxon>Bacilli</taxon>
        <taxon>Bacillales</taxon>
        <taxon>Bacillaceae</taxon>
        <taxon>Gottfriedia</taxon>
    </lineage>
</organism>
<dbReference type="EMBL" id="CP096034">
    <property type="protein sequence ID" value="UPM52761.1"/>
    <property type="molecule type" value="Genomic_DNA"/>
</dbReference>
<evidence type="ECO:0000256" key="1">
    <source>
        <dbReference type="SAM" id="MobiDB-lite"/>
    </source>
</evidence>